<reference evidence="3" key="1">
    <citation type="submission" date="2017-02" db="UniProtKB">
        <authorList>
            <consortium name="WormBaseParasite"/>
        </authorList>
    </citation>
    <scope>IDENTIFICATION</scope>
</reference>
<reference evidence="1 2" key="2">
    <citation type="submission" date="2018-11" db="EMBL/GenBank/DDBJ databases">
        <authorList>
            <consortium name="Pathogen Informatics"/>
        </authorList>
    </citation>
    <scope>NUCLEOTIDE SEQUENCE [LARGE SCALE GENOMIC DNA]</scope>
    <source>
        <strain evidence="1 2">Costa Rica</strain>
    </source>
</reference>
<protein>
    <submittedName>
        <fullName evidence="3">Lipoprotein</fullName>
    </submittedName>
</protein>
<evidence type="ECO:0000313" key="1">
    <source>
        <dbReference type="EMBL" id="VDM62795.1"/>
    </source>
</evidence>
<dbReference type="AlphaFoldDB" id="A0A0R3PXY2"/>
<dbReference type="Proteomes" id="UP000267027">
    <property type="component" value="Unassembled WGS sequence"/>
</dbReference>
<evidence type="ECO:0000313" key="2">
    <source>
        <dbReference type="Proteomes" id="UP000267027"/>
    </source>
</evidence>
<proteinExistence type="predicted"/>
<name>A0A0R3PXY2_ANGCS</name>
<dbReference type="WBParaSite" id="ACOC_0001120901-mRNA-1">
    <property type="protein sequence ID" value="ACOC_0001120901-mRNA-1"/>
    <property type="gene ID" value="ACOC_0001120901"/>
</dbReference>
<evidence type="ECO:0000313" key="3">
    <source>
        <dbReference type="WBParaSite" id="ACOC_0001120901-mRNA-1"/>
    </source>
</evidence>
<accession>A0A0R3PXY2</accession>
<keyword evidence="2" id="KW-1185">Reference proteome</keyword>
<organism evidence="3">
    <name type="scientific">Angiostrongylus costaricensis</name>
    <name type="common">Nematode worm</name>
    <dbReference type="NCBI Taxonomy" id="334426"/>
    <lineage>
        <taxon>Eukaryota</taxon>
        <taxon>Metazoa</taxon>
        <taxon>Ecdysozoa</taxon>
        <taxon>Nematoda</taxon>
        <taxon>Chromadorea</taxon>
        <taxon>Rhabditida</taxon>
        <taxon>Rhabditina</taxon>
        <taxon>Rhabditomorpha</taxon>
        <taxon>Strongyloidea</taxon>
        <taxon>Metastrongylidae</taxon>
        <taxon>Angiostrongylus</taxon>
    </lineage>
</organism>
<gene>
    <name evidence="1" type="ORF">ACOC_LOCUS11210</name>
</gene>
<sequence>MKRNGEVKVGDLNAHYQSTVNVDKSAAESDTWARDTNDMMCRITVRDVVRRMMRGTPTVLNGHHMITNDSLGNGNMLVEPKQIS</sequence>
<dbReference type="EMBL" id="UYYA01004639">
    <property type="protein sequence ID" value="VDM62795.1"/>
    <property type="molecule type" value="Genomic_DNA"/>
</dbReference>